<dbReference type="AlphaFoldDB" id="A0YHM5"/>
<evidence type="ECO:0000256" key="5">
    <source>
        <dbReference type="ARBA" id="ARBA00022989"/>
    </source>
</evidence>
<keyword evidence="8" id="KW-0997">Cell inner membrane</keyword>
<keyword evidence="4 8" id="KW-0812">Transmembrane</keyword>
<keyword evidence="6 8" id="KW-0472">Membrane</keyword>
<keyword evidence="2 8" id="KW-1003">Cell membrane</keyword>
<comment type="subunit">
    <text evidence="8">Part of a complex composed of FtsB, FtsL and FtsQ.</text>
</comment>
<keyword evidence="10" id="KW-0808">Transferase</keyword>
<comment type="subcellular location">
    <subcellularLocation>
        <location evidence="8">Cell inner membrane</location>
        <topology evidence="8">Single-pass type II membrane protein</topology>
    </subcellularLocation>
    <subcellularLocation>
        <location evidence="1">Cell membrane</location>
        <topology evidence="1">Single-pass type II membrane protein</topology>
    </subcellularLocation>
    <text evidence="8">Localizes to the division septum where it forms a ring structure.</text>
</comment>
<dbReference type="eggNOG" id="COG3116">
    <property type="taxonomic scope" value="Bacteria"/>
</dbReference>
<evidence type="ECO:0000256" key="9">
    <source>
        <dbReference type="NCBIfam" id="TIGR02209"/>
    </source>
</evidence>
<comment type="similarity">
    <text evidence="8">Belongs to the FtsL family.</text>
</comment>
<organism evidence="10 11">
    <name type="scientific">marine gamma proteobacterium HTCC2143</name>
    <dbReference type="NCBI Taxonomy" id="247633"/>
    <lineage>
        <taxon>Bacteria</taxon>
        <taxon>Pseudomonadati</taxon>
        <taxon>Pseudomonadota</taxon>
        <taxon>Gammaproteobacteria</taxon>
        <taxon>Cellvibrionales</taxon>
        <taxon>Spongiibacteraceae</taxon>
        <taxon>BD1-7 clade</taxon>
    </lineage>
</organism>
<proteinExistence type="inferred from homology"/>
<dbReference type="PANTHER" id="PTHR37479:SF1">
    <property type="entry name" value="CELL DIVISION PROTEIN FTSL"/>
    <property type="match status" value="1"/>
</dbReference>
<evidence type="ECO:0000256" key="6">
    <source>
        <dbReference type="ARBA" id="ARBA00023136"/>
    </source>
</evidence>
<comment type="caution">
    <text evidence="10">The sequence shown here is derived from an EMBL/GenBank/DDBJ whole genome shotgun (WGS) entry which is preliminary data.</text>
</comment>
<protein>
    <recommendedName>
        <fullName evidence="8 9">Cell division protein FtsL</fullName>
    </recommendedName>
</protein>
<dbReference type="GO" id="GO:0043093">
    <property type="term" value="P:FtsZ-dependent cytokinesis"/>
    <property type="evidence" value="ECO:0007669"/>
    <property type="project" value="UniProtKB-UniRule"/>
</dbReference>
<name>A0YHM5_9GAMM</name>
<evidence type="ECO:0000256" key="4">
    <source>
        <dbReference type="ARBA" id="ARBA00022692"/>
    </source>
</evidence>
<dbReference type="Pfam" id="PF04999">
    <property type="entry name" value="FtsL"/>
    <property type="match status" value="1"/>
</dbReference>
<evidence type="ECO:0000313" key="11">
    <source>
        <dbReference type="Proteomes" id="UP000004931"/>
    </source>
</evidence>
<dbReference type="STRING" id="247633.GP2143_10917"/>
<evidence type="ECO:0000256" key="8">
    <source>
        <dbReference type="HAMAP-Rule" id="MF_00910"/>
    </source>
</evidence>
<keyword evidence="11" id="KW-1185">Reference proteome</keyword>
<keyword evidence="3 8" id="KW-0132">Cell division</keyword>
<evidence type="ECO:0000256" key="2">
    <source>
        <dbReference type="ARBA" id="ARBA00022475"/>
    </source>
</evidence>
<accession>A0YHM5</accession>
<reference evidence="10 11" key="1">
    <citation type="journal article" date="2010" name="J. Bacteriol.">
        <title>Genome sequence of the oligotrophic marine Gammaproteobacterium HTCC2143, isolated from the Oregon Coast.</title>
        <authorList>
            <person name="Oh H.M."/>
            <person name="Kang I."/>
            <person name="Ferriera S."/>
            <person name="Giovannoni S.J."/>
            <person name="Cho J.C."/>
        </authorList>
    </citation>
    <scope>NUCLEOTIDE SEQUENCE [LARGE SCALE GENOMIC DNA]</scope>
    <source>
        <strain evidence="10 11">HTCC2143</strain>
    </source>
</reference>
<keyword evidence="10" id="KW-0489">Methyltransferase</keyword>
<dbReference type="GO" id="GO:0008168">
    <property type="term" value="F:methyltransferase activity"/>
    <property type="evidence" value="ECO:0007669"/>
    <property type="project" value="UniProtKB-KW"/>
</dbReference>
<dbReference type="EMBL" id="AAVT01000019">
    <property type="protein sequence ID" value="EAW29671.1"/>
    <property type="molecule type" value="Genomic_DNA"/>
</dbReference>
<dbReference type="OrthoDB" id="5298556at2"/>
<evidence type="ECO:0000256" key="3">
    <source>
        <dbReference type="ARBA" id="ARBA00022618"/>
    </source>
</evidence>
<dbReference type="GO" id="GO:0032153">
    <property type="term" value="C:cell division site"/>
    <property type="evidence" value="ECO:0007669"/>
    <property type="project" value="UniProtKB-UniRule"/>
</dbReference>
<feature type="transmembrane region" description="Helical" evidence="8">
    <location>
        <begin position="20"/>
        <end position="42"/>
    </location>
</feature>
<dbReference type="HAMAP" id="MF_00910">
    <property type="entry name" value="FtsL"/>
    <property type="match status" value="1"/>
</dbReference>
<sequence length="107" mass="12254">MSKNDNSGLVLDSWLNFGRARSFAVMLLILMLVVATALGVIFSSHQSRQLFGDLLQHNREKSRLEEEWGRLLLEQSTWASHSRIERLAKSELHMIVPNPESIIVVRQ</sequence>
<evidence type="ECO:0000256" key="7">
    <source>
        <dbReference type="ARBA" id="ARBA00023306"/>
    </source>
</evidence>
<gene>
    <name evidence="10" type="primary">mraW</name>
    <name evidence="8" type="synonym">ftsL</name>
    <name evidence="10" type="ORF">GP2143_10917</name>
</gene>
<comment type="function">
    <text evidence="8">Essential cell division protein. May link together the upstream cell division proteins, which are predominantly cytoplasmic, with the downstream cell division proteins, which are predominantly periplasmic.</text>
</comment>
<evidence type="ECO:0000313" key="10">
    <source>
        <dbReference type="EMBL" id="EAW29671.1"/>
    </source>
</evidence>
<dbReference type="PANTHER" id="PTHR37479">
    <property type="entry name" value="CELL DIVISION PROTEIN FTSL"/>
    <property type="match status" value="1"/>
</dbReference>
<keyword evidence="5 8" id="KW-1133">Transmembrane helix</keyword>
<dbReference type="GO" id="GO:0005886">
    <property type="term" value="C:plasma membrane"/>
    <property type="evidence" value="ECO:0007669"/>
    <property type="project" value="UniProtKB-SubCell"/>
</dbReference>
<dbReference type="Proteomes" id="UP000004931">
    <property type="component" value="Unassembled WGS sequence"/>
</dbReference>
<dbReference type="GO" id="GO:0032259">
    <property type="term" value="P:methylation"/>
    <property type="evidence" value="ECO:0007669"/>
    <property type="project" value="UniProtKB-KW"/>
</dbReference>
<evidence type="ECO:0000256" key="1">
    <source>
        <dbReference type="ARBA" id="ARBA00004401"/>
    </source>
</evidence>
<dbReference type="InterPro" id="IPR011922">
    <property type="entry name" value="Cell_div_FtsL"/>
</dbReference>
<dbReference type="NCBIfam" id="TIGR02209">
    <property type="entry name" value="ftsL_broad"/>
    <property type="match status" value="1"/>
</dbReference>
<keyword evidence="7 8" id="KW-0131">Cell cycle</keyword>